<protein>
    <recommendedName>
        <fullName evidence="3">Secretion system C-terminal sorting domain-containing protein</fullName>
    </recommendedName>
</protein>
<gene>
    <name evidence="4" type="ORF">EZS26_000908</name>
</gene>
<evidence type="ECO:0000256" key="1">
    <source>
        <dbReference type="ARBA" id="ARBA00004196"/>
    </source>
</evidence>
<dbReference type="Pfam" id="PF09479">
    <property type="entry name" value="Flg_new"/>
    <property type="match status" value="2"/>
</dbReference>
<dbReference type="GO" id="GO:0030313">
    <property type="term" value="C:cell envelope"/>
    <property type="evidence" value="ECO:0007669"/>
    <property type="project" value="UniProtKB-SubCell"/>
</dbReference>
<comment type="caution">
    <text evidence="4">The sequence shown here is derived from an EMBL/GenBank/DDBJ whole genome shotgun (WGS) entry which is preliminary data.</text>
</comment>
<dbReference type="InterPro" id="IPR013378">
    <property type="entry name" value="InlB-like_B-rpt"/>
</dbReference>
<dbReference type="Pfam" id="PF18962">
    <property type="entry name" value="Por_Secre_tail"/>
    <property type="match status" value="1"/>
</dbReference>
<dbReference type="NCBIfam" id="TIGR02543">
    <property type="entry name" value="List_Bact_rpt"/>
    <property type="match status" value="2"/>
</dbReference>
<feature type="signal peptide" evidence="2">
    <location>
        <begin position="1"/>
        <end position="24"/>
    </location>
</feature>
<organism evidence="4 5">
    <name type="scientific">Candidatus Ordinivivax streblomastigis</name>
    <dbReference type="NCBI Taxonomy" id="2540710"/>
    <lineage>
        <taxon>Bacteria</taxon>
        <taxon>Pseudomonadati</taxon>
        <taxon>Bacteroidota</taxon>
        <taxon>Bacteroidia</taxon>
        <taxon>Bacteroidales</taxon>
        <taxon>Candidatus Ordinivivax</taxon>
    </lineage>
</organism>
<dbReference type="Gene3D" id="2.60.120.260">
    <property type="entry name" value="Galactose-binding domain-like"/>
    <property type="match status" value="3"/>
</dbReference>
<evidence type="ECO:0000259" key="3">
    <source>
        <dbReference type="Pfam" id="PF18962"/>
    </source>
</evidence>
<dbReference type="InterPro" id="IPR026444">
    <property type="entry name" value="Secre_tail"/>
</dbReference>
<evidence type="ECO:0000313" key="4">
    <source>
        <dbReference type="EMBL" id="KAA6303013.1"/>
    </source>
</evidence>
<keyword evidence="2" id="KW-0732">Signal</keyword>
<evidence type="ECO:0000313" key="5">
    <source>
        <dbReference type="Proteomes" id="UP000324575"/>
    </source>
</evidence>
<sequence>MKKTKTILLACCFSLFGIGGYAQAPVTVYTGSSLPTEQGWNELKLDNTVSAAAAQVTQTLGNGALKLSSVNAVDQFSQLGWYKTGLGLNLSAGYTIEIKAKLTASQKGSFNIQGYDNEGKGFRVSLGETQLINQSSPLDPSFVIASDLTNDSEFHIYRLAVASSGIVTVYRDLETIGTFPLAAFQFDNLITNGGFEDGNDDLNDLTVFPDILSANGLLYRTDLSSDVHTGEYALVINSDGKNNGTIPKEGATTRSFPIKPGTKYDVSFDHRNLIQDNEWAWRDFGGYWNTQLGSVNNPDENASNPNMFWWNNPFEPKEWISRAGDFTTPANEPAINAVRFEFPSWIRENNKNTSIVAIDNFVIREHTDLKVGPQVATANINPAFPEEYVNLIANGGFEDWEKNNDGSDYTWALSNPSDGGDNNPTANNPLWNGNVRIQRHDQSNDEIGGVWAHSGISSVRFSTLGNRNNNFNFTKELEANKTYRFSFWHRSPKYDDWGWLKVKIGEGGDEKVIWGHELKGRNNRWTNADLVFTTTDTDKTLHLFTDFESHGDWWNLYLDDFVLYEIPTGTPLDPQIAGKINLIDNGDFEDTTIDNTGAAYEWALASSDPADDKNYPVAWNDQWGSYVRLQDKRKHIDSGFQWAHSGNKSLRFSFLDDKGQAQSFEGISGDEQPSAYRVNLNFNKELEPNKTYTFVFWIKASNYPDRGRFVVANGDLRILEEELSTQFVNWTRQSITFSTTEGNHTLRIFTEFGGWFNFYLDDLFLYEEEVYVPFQFNGETYLFFGKSTGTQSTDVEIKYVKIDNTGAYAPSFYTVTYHLNGGEGATDATYPVEDETITLPIPTKTAYTFLGWYDNSELDGSAVTEIPNGSTGNKEYWAKWEAIAYTITYHSNEGTGATNSTYTIESETQSLPTPTKADYTFLGWYDNSELTGSAVTEIPQGSTGDKEFWAKWDIVSGINDVNGKLQLYPNPVVDGNLTIENSLPENGKIEIYNLLGTLTGAYEITGSRTVIDISNLPAGTYLVKVNGKIAKLLKK</sequence>
<dbReference type="AlphaFoldDB" id="A0A5M8P3H2"/>
<feature type="chain" id="PRO_5024320807" description="Secretion system C-terminal sorting domain-containing protein" evidence="2">
    <location>
        <begin position="25"/>
        <end position="1035"/>
    </location>
</feature>
<dbReference type="SUPFAM" id="SSF49785">
    <property type="entry name" value="Galactose-binding domain-like"/>
    <property type="match status" value="1"/>
</dbReference>
<evidence type="ECO:0000256" key="2">
    <source>
        <dbReference type="SAM" id="SignalP"/>
    </source>
</evidence>
<dbReference type="Proteomes" id="UP000324575">
    <property type="component" value="Unassembled WGS sequence"/>
</dbReference>
<name>A0A5M8P3H2_9BACT</name>
<dbReference type="EMBL" id="SNRX01000004">
    <property type="protein sequence ID" value="KAA6303013.1"/>
    <property type="molecule type" value="Genomic_DNA"/>
</dbReference>
<comment type="subcellular location">
    <subcellularLocation>
        <location evidence="1">Cell envelope</location>
    </subcellularLocation>
</comment>
<dbReference type="NCBIfam" id="TIGR04183">
    <property type="entry name" value="Por_Secre_tail"/>
    <property type="match status" value="1"/>
</dbReference>
<reference evidence="4 5" key="1">
    <citation type="submission" date="2019-03" db="EMBL/GenBank/DDBJ databases">
        <title>Single cell metagenomics reveals metabolic interactions within the superorganism composed of flagellate Streblomastix strix and complex community of Bacteroidetes bacteria on its surface.</title>
        <authorList>
            <person name="Treitli S.C."/>
            <person name="Kolisko M."/>
            <person name="Husnik F."/>
            <person name="Keeling P."/>
            <person name="Hampl V."/>
        </authorList>
    </citation>
    <scope>NUCLEOTIDE SEQUENCE [LARGE SCALE GENOMIC DNA]</scope>
    <source>
        <strain evidence="4">St1</strain>
    </source>
</reference>
<dbReference type="Gene3D" id="2.60.40.4270">
    <property type="entry name" value="Listeria-Bacteroides repeat domain"/>
    <property type="match status" value="2"/>
</dbReference>
<dbReference type="InterPro" id="IPR008979">
    <property type="entry name" value="Galactose-bd-like_sf"/>
</dbReference>
<dbReference type="InterPro" id="IPR042229">
    <property type="entry name" value="Listeria/Bacterioides_rpt_sf"/>
</dbReference>
<accession>A0A5M8P3H2</accession>
<proteinExistence type="predicted"/>
<feature type="domain" description="Secretion system C-terminal sorting" evidence="3">
    <location>
        <begin position="967"/>
        <end position="1034"/>
    </location>
</feature>